<proteinExistence type="inferred from homology"/>
<sequence>MARRLPLILSFLSVFLFTVTPLAADQATNADSVLRIGDQKGGLHALMAAANVLGDLPYRIEWLVFPAAAPLLEALRTGAIDAGGVGDGPFVFAAAAAAPIKAVYAYRSDGSNTAIVASANSAIHAPADLKGKSIATGRGSIGHYILVKTLDAATLSPQDVKPVFLSPADSRAALKSGSVEAWATWEPYTALTEIQDGSHIIIDGGKGFLSGLGYLVASDKAIASNATQLADFIHRLSRAHRWAKTHLQDYAEVWSKETGFPVEVALLALKRMNATPELIDGAITNEQQKTADVYFGAGIIPKRLDAALSFDTRFNASIASDDTR</sequence>
<protein>
    <recommendedName>
        <fullName evidence="6">Putative aliphatic sulfonates-binding protein</fullName>
    </recommendedName>
</protein>
<dbReference type="SUPFAM" id="SSF53850">
    <property type="entry name" value="Periplasmic binding protein-like II"/>
    <property type="match status" value="1"/>
</dbReference>
<dbReference type="EMBL" id="CP001016">
    <property type="protein sequence ID" value="ACB94178.1"/>
    <property type="molecule type" value="Genomic_DNA"/>
</dbReference>
<evidence type="ECO:0000256" key="7">
    <source>
        <dbReference type="SAM" id="SignalP"/>
    </source>
</evidence>
<dbReference type="Gene3D" id="3.40.190.10">
    <property type="entry name" value="Periplasmic binding protein-like II"/>
    <property type="match status" value="2"/>
</dbReference>
<comment type="function">
    <text evidence="5">Part of a binding-protein-dependent transport system for aliphatic sulfonates. Putative binding protein.</text>
</comment>
<accession>B2IEY7</accession>
<gene>
    <name evidence="9" type="ordered locus">Bind_0526</name>
</gene>
<evidence type="ECO:0000256" key="1">
    <source>
        <dbReference type="ARBA" id="ARBA00004418"/>
    </source>
</evidence>
<feature type="signal peptide" evidence="7">
    <location>
        <begin position="1"/>
        <end position="23"/>
    </location>
</feature>
<dbReference type="SMART" id="SM00062">
    <property type="entry name" value="PBPb"/>
    <property type="match status" value="1"/>
</dbReference>
<evidence type="ECO:0000256" key="4">
    <source>
        <dbReference type="ARBA" id="ARBA00022729"/>
    </source>
</evidence>
<dbReference type="NCBIfam" id="TIGR01728">
    <property type="entry name" value="SsuA_fam"/>
    <property type="match status" value="1"/>
</dbReference>
<evidence type="ECO:0000256" key="2">
    <source>
        <dbReference type="ARBA" id="ARBA00010742"/>
    </source>
</evidence>
<organism evidence="9 10">
    <name type="scientific">Beijerinckia indica subsp. indica (strain ATCC 9039 / DSM 1715 / NCIMB 8712)</name>
    <dbReference type="NCBI Taxonomy" id="395963"/>
    <lineage>
        <taxon>Bacteria</taxon>
        <taxon>Pseudomonadati</taxon>
        <taxon>Pseudomonadota</taxon>
        <taxon>Alphaproteobacteria</taxon>
        <taxon>Hyphomicrobiales</taxon>
        <taxon>Beijerinckiaceae</taxon>
        <taxon>Beijerinckia</taxon>
    </lineage>
</organism>
<keyword evidence="4 7" id="KW-0732">Signal</keyword>
<feature type="chain" id="PRO_5002778925" description="Putative aliphatic sulfonates-binding protein" evidence="7">
    <location>
        <begin position="24"/>
        <end position="324"/>
    </location>
</feature>
<keyword evidence="3" id="KW-0813">Transport</keyword>
<dbReference type="InterPro" id="IPR001638">
    <property type="entry name" value="Solute-binding_3/MltF_N"/>
</dbReference>
<dbReference type="InterPro" id="IPR010067">
    <property type="entry name" value="ABC_SsuA_sub-bd"/>
</dbReference>
<evidence type="ECO:0000256" key="5">
    <source>
        <dbReference type="ARBA" id="ARBA00055538"/>
    </source>
</evidence>
<dbReference type="HOGENOM" id="CLU_028871_2_1_5"/>
<dbReference type="GO" id="GO:0042597">
    <property type="term" value="C:periplasmic space"/>
    <property type="evidence" value="ECO:0007669"/>
    <property type="project" value="UniProtKB-SubCell"/>
</dbReference>
<dbReference type="GO" id="GO:0016020">
    <property type="term" value="C:membrane"/>
    <property type="evidence" value="ECO:0007669"/>
    <property type="project" value="InterPro"/>
</dbReference>
<dbReference type="KEGG" id="bid:Bind_0526"/>
<dbReference type="PANTHER" id="PTHR30024">
    <property type="entry name" value="ALIPHATIC SULFONATES-BINDING PROTEIN-RELATED"/>
    <property type="match status" value="1"/>
</dbReference>
<dbReference type="PANTHER" id="PTHR30024:SF48">
    <property type="entry name" value="ABC TRANSPORTER SUBSTRATE-BINDING PROTEIN"/>
    <property type="match status" value="1"/>
</dbReference>
<dbReference type="OrthoDB" id="8195871at2"/>
<comment type="similarity">
    <text evidence="2">Belongs to the bacterial solute-binding protein SsuA/TauA family.</text>
</comment>
<dbReference type="STRING" id="395963.Bind_0526"/>
<evidence type="ECO:0000259" key="8">
    <source>
        <dbReference type="SMART" id="SM00062"/>
    </source>
</evidence>
<dbReference type="RefSeq" id="WP_012383536.1">
    <property type="nucleotide sequence ID" value="NC_010581.1"/>
</dbReference>
<dbReference type="InterPro" id="IPR015168">
    <property type="entry name" value="SsuA/THI5"/>
</dbReference>
<evidence type="ECO:0000313" key="9">
    <source>
        <dbReference type="EMBL" id="ACB94178.1"/>
    </source>
</evidence>
<name>B2IEY7_BEII9</name>
<dbReference type="Proteomes" id="UP000001695">
    <property type="component" value="Chromosome"/>
</dbReference>
<evidence type="ECO:0000256" key="3">
    <source>
        <dbReference type="ARBA" id="ARBA00022448"/>
    </source>
</evidence>
<dbReference type="Pfam" id="PF09084">
    <property type="entry name" value="NMT1"/>
    <property type="match status" value="1"/>
</dbReference>
<evidence type="ECO:0000313" key="10">
    <source>
        <dbReference type="Proteomes" id="UP000001695"/>
    </source>
</evidence>
<dbReference type="eggNOG" id="COG0715">
    <property type="taxonomic scope" value="Bacteria"/>
</dbReference>
<keyword evidence="10" id="KW-1185">Reference proteome</keyword>
<feature type="domain" description="Solute-binding protein family 3/N-terminal" evidence="8">
    <location>
        <begin position="33"/>
        <end position="262"/>
    </location>
</feature>
<dbReference type="GO" id="GO:0042626">
    <property type="term" value="F:ATPase-coupled transmembrane transporter activity"/>
    <property type="evidence" value="ECO:0007669"/>
    <property type="project" value="InterPro"/>
</dbReference>
<comment type="subcellular location">
    <subcellularLocation>
        <location evidence="1">Periplasm</location>
    </subcellularLocation>
</comment>
<dbReference type="CDD" id="cd13558">
    <property type="entry name" value="PBP2_SsuA_like_2"/>
    <property type="match status" value="1"/>
</dbReference>
<dbReference type="AlphaFoldDB" id="B2IEY7"/>
<evidence type="ECO:0000256" key="6">
    <source>
        <dbReference type="ARBA" id="ARBA00070228"/>
    </source>
</evidence>
<reference evidence="9 10" key="2">
    <citation type="journal article" date="2010" name="J. Bacteriol.">
        <title>Complete genome sequence of Beijerinckia indica subsp. indica.</title>
        <authorList>
            <person name="Tamas I."/>
            <person name="Dedysh S.N."/>
            <person name="Liesack W."/>
            <person name="Stott M.B."/>
            <person name="Alam M."/>
            <person name="Murrell J.C."/>
            <person name="Dunfield P.F."/>
        </authorList>
    </citation>
    <scope>NUCLEOTIDE SEQUENCE [LARGE SCALE GENOMIC DNA]</scope>
    <source>
        <strain evidence="10">ATCC 9039 / DSM 1715 / NCIMB 8712</strain>
    </source>
</reference>
<dbReference type="FunFam" id="3.40.190.10:FF:000050">
    <property type="entry name" value="Sulfonate ABC transporter substrate-binding protein"/>
    <property type="match status" value="1"/>
</dbReference>
<reference evidence="10" key="1">
    <citation type="submission" date="2008-03" db="EMBL/GenBank/DDBJ databases">
        <title>Complete sequence of chromosome of Beijerinckia indica subsp. indica ATCC 9039.</title>
        <authorList>
            <consortium name="US DOE Joint Genome Institute"/>
            <person name="Copeland A."/>
            <person name="Lucas S."/>
            <person name="Lapidus A."/>
            <person name="Glavina del Rio T."/>
            <person name="Dalin E."/>
            <person name="Tice H."/>
            <person name="Bruce D."/>
            <person name="Goodwin L."/>
            <person name="Pitluck S."/>
            <person name="LaButti K."/>
            <person name="Schmutz J."/>
            <person name="Larimer F."/>
            <person name="Land M."/>
            <person name="Hauser L."/>
            <person name="Kyrpides N."/>
            <person name="Mikhailova N."/>
            <person name="Dunfield P.F."/>
            <person name="Dedysh S.N."/>
            <person name="Liesack W."/>
            <person name="Saw J.H."/>
            <person name="Alam M."/>
            <person name="Chen Y."/>
            <person name="Murrell J.C."/>
            <person name="Richardson P."/>
        </authorList>
    </citation>
    <scope>NUCLEOTIDE SEQUENCE [LARGE SCALE GENOMIC DNA]</scope>
    <source>
        <strain evidence="10">ATCC 9039 / DSM 1715 / NCIMB 8712</strain>
    </source>
</reference>